<keyword evidence="8" id="KW-0675">Receptor</keyword>
<feature type="transmembrane region" description="Helical" evidence="10">
    <location>
        <begin position="38"/>
        <end position="58"/>
    </location>
</feature>
<dbReference type="AlphaFoldDB" id="F8PQ29"/>
<feature type="transmembrane region" description="Helical" evidence="10">
    <location>
        <begin position="278"/>
        <end position="295"/>
    </location>
</feature>
<evidence type="ECO:0000256" key="3">
    <source>
        <dbReference type="ARBA" id="ARBA00022507"/>
    </source>
</evidence>
<dbReference type="CDD" id="cd14966">
    <property type="entry name" value="7tmD_STE3"/>
    <property type="match status" value="1"/>
</dbReference>
<feature type="transmembrane region" description="Helical" evidence="10">
    <location>
        <begin position="117"/>
        <end position="137"/>
    </location>
</feature>
<keyword evidence="3" id="KW-0589">Pheromone response</keyword>
<dbReference type="GO" id="GO:0000750">
    <property type="term" value="P:pheromone-dependent signal transduction involved in conjugation with cellular fusion"/>
    <property type="evidence" value="ECO:0007669"/>
    <property type="project" value="TreeGrafter"/>
</dbReference>
<organism evidence="12">
    <name type="scientific">Serpula lacrymans var. lacrymans (strain S7.3)</name>
    <name type="common">Dry rot fungus</name>
    <dbReference type="NCBI Taxonomy" id="936435"/>
    <lineage>
        <taxon>Eukaryota</taxon>
        <taxon>Fungi</taxon>
        <taxon>Dikarya</taxon>
        <taxon>Basidiomycota</taxon>
        <taxon>Agaricomycotina</taxon>
        <taxon>Agaricomycetes</taxon>
        <taxon>Agaricomycetidae</taxon>
        <taxon>Boletales</taxon>
        <taxon>Coniophorineae</taxon>
        <taxon>Serpulaceae</taxon>
        <taxon>Serpula</taxon>
    </lineage>
</organism>
<evidence type="ECO:0000256" key="2">
    <source>
        <dbReference type="ARBA" id="ARBA00011085"/>
    </source>
</evidence>
<evidence type="ECO:0000256" key="6">
    <source>
        <dbReference type="ARBA" id="ARBA00023040"/>
    </source>
</evidence>
<dbReference type="GO" id="GO:0005886">
    <property type="term" value="C:plasma membrane"/>
    <property type="evidence" value="ECO:0007669"/>
    <property type="project" value="TreeGrafter"/>
</dbReference>
<feature type="transmembrane region" description="Helical" evidence="10">
    <location>
        <begin position="208"/>
        <end position="235"/>
    </location>
</feature>
<dbReference type="EMBL" id="GL945477">
    <property type="protein sequence ID" value="EGO01494.1"/>
    <property type="molecule type" value="Genomic_DNA"/>
</dbReference>
<gene>
    <name evidence="11" type="ORF">SERLA73DRAFT_49512</name>
</gene>
<sequence>MSSKASSTNHAFSVFGFLGSISMIILLPMHFRAKNISLCLYIVWTSICCLVYSVNSVVWDDNVENWAPVWCDISSRLLTASTAGNQMGLLFISRRLYRIINMTAVNQSSHQIRRDIIIELSLGIGLPLLLLLFQYIVEFERFIIVENMGCFPATLITPPAFPLVIIWSAVFALVTALYAGFAIHATLKRKAYKREVMQSDQHLKVSHYWRLLAFSGIGIICSVSVGLTTTIYIAILQPSEITPYSWNSVHSNLSQILQYPVSEWASSSITDFWLESNRWFPVFYALTFFAFLGFTKDARQSYRLSCLWVIRCMGFRPPVQESSDARFVKYHIIICLFEVLTHLYLQKTVSSGTSRTTQTCFASTRCV</sequence>
<keyword evidence="9" id="KW-0807">Transducer</keyword>
<accession>F8PQ29</accession>
<comment type="subcellular location">
    <subcellularLocation>
        <location evidence="1">Membrane</location>
        <topology evidence="1">Multi-pass membrane protein</topology>
    </subcellularLocation>
</comment>
<dbReference type="Pfam" id="PF02076">
    <property type="entry name" value="STE3"/>
    <property type="match status" value="1"/>
</dbReference>
<dbReference type="InParanoid" id="F8PQ29"/>
<keyword evidence="7 10" id="KW-0472">Membrane</keyword>
<evidence type="ECO:0008006" key="13">
    <source>
        <dbReference type="Google" id="ProtNLM"/>
    </source>
</evidence>
<evidence type="ECO:0000313" key="11">
    <source>
        <dbReference type="EMBL" id="EGO01494.1"/>
    </source>
</evidence>
<dbReference type="InterPro" id="IPR001499">
    <property type="entry name" value="GPCR_STE3"/>
</dbReference>
<evidence type="ECO:0000256" key="9">
    <source>
        <dbReference type="ARBA" id="ARBA00023224"/>
    </source>
</evidence>
<feature type="transmembrane region" description="Helical" evidence="10">
    <location>
        <begin position="78"/>
        <end position="97"/>
    </location>
</feature>
<feature type="transmembrane region" description="Helical" evidence="10">
    <location>
        <begin position="164"/>
        <end position="187"/>
    </location>
</feature>
<evidence type="ECO:0000256" key="8">
    <source>
        <dbReference type="ARBA" id="ARBA00023170"/>
    </source>
</evidence>
<feature type="transmembrane region" description="Helical" evidence="10">
    <location>
        <begin position="12"/>
        <end position="31"/>
    </location>
</feature>
<dbReference type="HOGENOM" id="CLU_027592_0_1_1"/>
<evidence type="ECO:0000313" key="12">
    <source>
        <dbReference type="Proteomes" id="UP000008063"/>
    </source>
</evidence>
<keyword evidence="4 10" id="KW-0812">Transmembrane</keyword>
<dbReference type="PANTHER" id="PTHR28097">
    <property type="entry name" value="PHEROMONE A FACTOR RECEPTOR"/>
    <property type="match status" value="1"/>
</dbReference>
<evidence type="ECO:0000256" key="1">
    <source>
        <dbReference type="ARBA" id="ARBA00004141"/>
    </source>
</evidence>
<dbReference type="GO" id="GO:0004932">
    <property type="term" value="F:mating-type factor pheromone receptor activity"/>
    <property type="evidence" value="ECO:0007669"/>
    <property type="project" value="InterPro"/>
</dbReference>
<reference evidence="12" key="1">
    <citation type="journal article" date="2011" name="Science">
        <title>The plant cell wall-decomposing machinery underlies the functional diversity of forest fungi.</title>
        <authorList>
            <person name="Eastwood D.C."/>
            <person name="Floudas D."/>
            <person name="Binder M."/>
            <person name="Majcherczyk A."/>
            <person name="Schneider P."/>
            <person name="Aerts A."/>
            <person name="Asiegbu F.O."/>
            <person name="Baker S.E."/>
            <person name="Barry K."/>
            <person name="Bendiksby M."/>
            <person name="Blumentritt M."/>
            <person name="Coutinho P.M."/>
            <person name="Cullen D."/>
            <person name="de Vries R.P."/>
            <person name="Gathman A."/>
            <person name="Goodell B."/>
            <person name="Henrissat B."/>
            <person name="Ihrmark K."/>
            <person name="Kauserud H."/>
            <person name="Kohler A."/>
            <person name="LaButti K."/>
            <person name="Lapidus A."/>
            <person name="Lavin J.L."/>
            <person name="Lee Y.-H."/>
            <person name="Lindquist E."/>
            <person name="Lilly W."/>
            <person name="Lucas S."/>
            <person name="Morin E."/>
            <person name="Murat C."/>
            <person name="Oguiza J.A."/>
            <person name="Park J."/>
            <person name="Pisabarro A.G."/>
            <person name="Riley R."/>
            <person name="Rosling A."/>
            <person name="Salamov A."/>
            <person name="Schmidt O."/>
            <person name="Schmutz J."/>
            <person name="Skrede I."/>
            <person name="Stenlid J."/>
            <person name="Wiebenga A."/>
            <person name="Xie X."/>
            <person name="Kuees U."/>
            <person name="Hibbett D.S."/>
            <person name="Hoffmeister D."/>
            <person name="Hoegberg N."/>
            <person name="Martin F."/>
            <person name="Grigoriev I.V."/>
            <person name="Watkinson S.C."/>
        </authorList>
    </citation>
    <scope>NUCLEOTIDE SEQUENCE [LARGE SCALE GENOMIC DNA]</scope>
    <source>
        <strain evidence="12">strain S7.3</strain>
    </source>
</reference>
<protein>
    <recommendedName>
        <fullName evidence="13">Fungal pheromone STE3G-protein-coupled receptor</fullName>
    </recommendedName>
</protein>
<evidence type="ECO:0000256" key="5">
    <source>
        <dbReference type="ARBA" id="ARBA00022989"/>
    </source>
</evidence>
<evidence type="ECO:0000256" key="7">
    <source>
        <dbReference type="ARBA" id="ARBA00023136"/>
    </source>
</evidence>
<comment type="similarity">
    <text evidence="2">Belongs to the G-protein coupled receptor 4 family.</text>
</comment>
<keyword evidence="12" id="KW-1185">Reference proteome</keyword>
<dbReference type="FunCoup" id="F8PQ29">
    <property type="interactions" value="87"/>
</dbReference>
<proteinExistence type="inferred from homology"/>
<name>F8PQ29_SERL3</name>
<evidence type="ECO:0000256" key="4">
    <source>
        <dbReference type="ARBA" id="ARBA00022692"/>
    </source>
</evidence>
<keyword evidence="6" id="KW-0297">G-protein coupled receptor</keyword>
<dbReference type="PRINTS" id="PR00899">
    <property type="entry name" value="GPCRSTE3"/>
</dbReference>
<dbReference type="eggNOG" id="ENOG502S44N">
    <property type="taxonomic scope" value="Eukaryota"/>
</dbReference>
<keyword evidence="5 10" id="KW-1133">Transmembrane helix</keyword>
<dbReference type="Proteomes" id="UP000008063">
    <property type="component" value="Unassembled WGS sequence"/>
</dbReference>
<evidence type="ECO:0000256" key="10">
    <source>
        <dbReference type="SAM" id="Phobius"/>
    </source>
</evidence>
<dbReference type="PANTHER" id="PTHR28097:SF1">
    <property type="entry name" value="PHEROMONE A FACTOR RECEPTOR"/>
    <property type="match status" value="1"/>
</dbReference>